<dbReference type="OrthoDB" id="5273847at2759"/>
<dbReference type="SUPFAM" id="SSF81383">
    <property type="entry name" value="F-box domain"/>
    <property type="match status" value="1"/>
</dbReference>
<dbReference type="InterPro" id="IPR056021">
    <property type="entry name" value="DUF7600"/>
</dbReference>
<protein>
    <recommendedName>
        <fullName evidence="1">DUF7600 domain-containing protein</fullName>
    </recommendedName>
</protein>
<proteinExistence type="predicted"/>
<comment type="caution">
    <text evidence="2">The sequence shown here is derived from an EMBL/GenBank/DDBJ whole genome shotgun (WGS) entry which is preliminary data.</text>
</comment>
<gene>
    <name evidence="2" type="ORF">CEP54_015278</name>
</gene>
<sequence>MAANTMPIRSIVDQAFKVTQPYDPDAAAEYRDRYPLDSKRRFDDEGIQPTDLIPIDLATRSFNKFIGPNPASQEPGFWGFGFHASCWGILTHLFQPKLNDLLQACLSFPLRDRGILDWGHTYGGAIVIKEDDGLPMLLPRYFRGANTMDPMRQDPFNLSAILELARSAIPEHPVDKTSAIEISQHASGVDPFNSLPPELIAAILEFVPSRYVLCVKLASRPFATCPLTESFWASRFLEGQDFHHVFEVWKSKPKSWGNMHQALRGIRYHRKLLSRKRVWNLSLSLRDLLDQLIPVCHGDPLQSYFEPVGKHDHLDWQVASRGLARPEDEFRQGTRSLRTRVIDIPQDIQEVFISFVQLSLGEFVSGIRFQRQNGESVRIGYSEASRELPLGIPTGLEIRGLFLAFSEMGVKAISALMEDDTRSPWRGAEQGLPRMRLREFDAFKLVALSIPIISTYQISPQETHLWDDIPPDHLYINGSDDDFPQTDYRHIPLPYSTVLYGGAYGQDLVQLVQIRWTFYIDVISALEFIYTDPSKNKYFGGKDPFAESGRERRPTHVRDNEQLFSIDGPAGELITSIEVQGGKDRVEGMTLKTNFGRKVTFPQNYLRGGTRPEECGLDVYGWVCSEKTSRYTSWIITAFSMTKED</sequence>
<dbReference type="SUPFAM" id="SSF51101">
    <property type="entry name" value="Mannose-binding lectins"/>
    <property type="match status" value="1"/>
</dbReference>
<dbReference type="Pfam" id="PF24539">
    <property type="entry name" value="DUF7600"/>
    <property type="match status" value="1"/>
</dbReference>
<accession>A0A428NQ96</accession>
<evidence type="ECO:0000313" key="2">
    <source>
        <dbReference type="EMBL" id="RSL42983.1"/>
    </source>
</evidence>
<dbReference type="Proteomes" id="UP000288168">
    <property type="component" value="Unassembled WGS sequence"/>
</dbReference>
<keyword evidence="3" id="KW-1185">Reference proteome</keyword>
<dbReference type="STRING" id="1325734.A0A428NQ96"/>
<reference evidence="2 3" key="1">
    <citation type="submission" date="2017-06" db="EMBL/GenBank/DDBJ databases">
        <title>Comparative genomic analysis of Ambrosia Fusariam Clade fungi.</title>
        <authorList>
            <person name="Stajich J.E."/>
            <person name="Carrillo J."/>
            <person name="Kijimoto T."/>
            <person name="Eskalen A."/>
            <person name="O'Donnell K."/>
            <person name="Kasson M."/>
        </authorList>
    </citation>
    <scope>NUCLEOTIDE SEQUENCE [LARGE SCALE GENOMIC DNA]</scope>
    <source>
        <strain evidence="2 3">NRRL62584</strain>
    </source>
</reference>
<dbReference type="InterPro" id="IPR036404">
    <property type="entry name" value="Jacalin-like_lectin_dom_sf"/>
</dbReference>
<evidence type="ECO:0000313" key="3">
    <source>
        <dbReference type="Proteomes" id="UP000288168"/>
    </source>
</evidence>
<organism evidence="2 3">
    <name type="scientific">Fusarium duplospermum</name>
    <dbReference type="NCBI Taxonomy" id="1325734"/>
    <lineage>
        <taxon>Eukaryota</taxon>
        <taxon>Fungi</taxon>
        <taxon>Dikarya</taxon>
        <taxon>Ascomycota</taxon>
        <taxon>Pezizomycotina</taxon>
        <taxon>Sordariomycetes</taxon>
        <taxon>Hypocreomycetidae</taxon>
        <taxon>Hypocreales</taxon>
        <taxon>Nectriaceae</taxon>
        <taxon>Fusarium</taxon>
        <taxon>Fusarium solani species complex</taxon>
    </lineage>
</organism>
<evidence type="ECO:0000259" key="1">
    <source>
        <dbReference type="Pfam" id="PF24539"/>
    </source>
</evidence>
<dbReference type="AlphaFoldDB" id="A0A428NQ96"/>
<dbReference type="EMBL" id="NKCI01000341">
    <property type="protein sequence ID" value="RSL42983.1"/>
    <property type="molecule type" value="Genomic_DNA"/>
</dbReference>
<feature type="domain" description="DUF7600" evidence="1">
    <location>
        <begin position="301"/>
        <end position="451"/>
    </location>
</feature>
<dbReference type="InterPro" id="IPR036047">
    <property type="entry name" value="F-box-like_dom_sf"/>
</dbReference>
<name>A0A428NQ96_9HYPO</name>